<dbReference type="AlphaFoldDB" id="A0A074VF63"/>
<proteinExistence type="predicted"/>
<accession>A0A074VF63</accession>
<comment type="caution">
    <text evidence="1">The sequence shown here is derived from an EMBL/GenBank/DDBJ whole genome shotgun (WGS) entry which is preliminary data.</text>
</comment>
<sequence>MCKLSTTILVVFFIATIFDVKPSRLSKMQCEGQCLMQMKQEEADKEGNHMRKIMDRKEYNPVNAIVLEP</sequence>
<gene>
    <name evidence="1" type="ORF">SASC598J21_011270</name>
</gene>
<protein>
    <submittedName>
        <fullName evidence="1">60Kd inner membrane protein</fullName>
    </submittedName>
</protein>
<name>A0A074VF63_9NEIS</name>
<evidence type="ECO:0000313" key="2">
    <source>
        <dbReference type="Proteomes" id="UP000027644"/>
    </source>
</evidence>
<dbReference type="EMBL" id="AVQL01000436">
    <property type="protein sequence ID" value="KEQ01130.1"/>
    <property type="molecule type" value="Genomic_DNA"/>
</dbReference>
<organism evidence="1 2">
    <name type="scientific">Snodgrassella alvi SCGC AB-598-J21</name>
    <dbReference type="NCBI Taxonomy" id="1385367"/>
    <lineage>
        <taxon>Bacteria</taxon>
        <taxon>Pseudomonadati</taxon>
        <taxon>Pseudomonadota</taxon>
        <taxon>Betaproteobacteria</taxon>
        <taxon>Neisseriales</taxon>
        <taxon>Neisseriaceae</taxon>
        <taxon>Snodgrassella</taxon>
    </lineage>
</organism>
<reference evidence="1 2" key="1">
    <citation type="journal article" date="2014" name="PLoS Genet.">
        <title>Hidden diversity in honey bee gut symbionts detected by single-cell genomics.</title>
        <authorList>
            <person name="Engel P."/>
            <person name="Stepanauskas R."/>
            <person name="Moran N."/>
        </authorList>
    </citation>
    <scope>NUCLEOTIDE SEQUENCE [LARGE SCALE GENOMIC DNA]</scope>
    <source>
        <strain evidence="1 2">SCGC AB-598-J21</strain>
    </source>
</reference>
<evidence type="ECO:0000313" key="1">
    <source>
        <dbReference type="EMBL" id="KEQ01130.1"/>
    </source>
</evidence>
<dbReference type="Proteomes" id="UP000027644">
    <property type="component" value="Unassembled WGS sequence"/>
</dbReference>